<protein>
    <submittedName>
        <fullName evidence="1">Uncharacterized protein</fullName>
    </submittedName>
</protein>
<gene>
    <name evidence="1" type="ORF">DOTSEDRAFT_67823</name>
</gene>
<dbReference type="AlphaFoldDB" id="N1Q2K7"/>
<keyword evidence="2" id="KW-1185">Reference proteome</keyword>
<evidence type="ECO:0000313" key="1">
    <source>
        <dbReference type="EMBL" id="EME48885.1"/>
    </source>
</evidence>
<reference evidence="1 2" key="2">
    <citation type="journal article" date="2012" name="PLoS Pathog.">
        <title>Diverse lifestyles and strategies of plant pathogenesis encoded in the genomes of eighteen Dothideomycetes fungi.</title>
        <authorList>
            <person name="Ohm R.A."/>
            <person name="Feau N."/>
            <person name="Henrissat B."/>
            <person name="Schoch C.L."/>
            <person name="Horwitz B.A."/>
            <person name="Barry K.W."/>
            <person name="Condon B.J."/>
            <person name="Copeland A.C."/>
            <person name="Dhillon B."/>
            <person name="Glaser F."/>
            <person name="Hesse C.N."/>
            <person name="Kosti I."/>
            <person name="LaButti K."/>
            <person name="Lindquist E.A."/>
            <person name="Lucas S."/>
            <person name="Salamov A.A."/>
            <person name="Bradshaw R.E."/>
            <person name="Ciuffetti L."/>
            <person name="Hamelin R.C."/>
            <person name="Kema G.H.J."/>
            <person name="Lawrence C."/>
            <person name="Scott J.A."/>
            <person name="Spatafora J.W."/>
            <person name="Turgeon B.G."/>
            <person name="de Wit P.J.G.M."/>
            <person name="Zhong S."/>
            <person name="Goodwin S.B."/>
            <person name="Grigoriev I.V."/>
        </authorList>
    </citation>
    <scope>NUCLEOTIDE SEQUENCE [LARGE SCALE GENOMIC DNA]</scope>
    <source>
        <strain evidence="2">NZE10 / CBS 128990</strain>
    </source>
</reference>
<accession>N1Q2K7</accession>
<proteinExistence type="predicted"/>
<dbReference type="EMBL" id="KB446535">
    <property type="protein sequence ID" value="EME48885.1"/>
    <property type="molecule type" value="Genomic_DNA"/>
</dbReference>
<organism evidence="1 2">
    <name type="scientific">Dothistroma septosporum (strain NZE10 / CBS 128990)</name>
    <name type="common">Red band needle blight fungus</name>
    <name type="synonym">Mycosphaerella pini</name>
    <dbReference type="NCBI Taxonomy" id="675120"/>
    <lineage>
        <taxon>Eukaryota</taxon>
        <taxon>Fungi</taxon>
        <taxon>Dikarya</taxon>
        <taxon>Ascomycota</taxon>
        <taxon>Pezizomycotina</taxon>
        <taxon>Dothideomycetes</taxon>
        <taxon>Dothideomycetidae</taxon>
        <taxon>Mycosphaerellales</taxon>
        <taxon>Mycosphaerellaceae</taxon>
        <taxon>Dothistroma</taxon>
    </lineage>
</organism>
<name>N1Q2K7_DOTSN</name>
<reference evidence="2" key="1">
    <citation type="journal article" date="2012" name="PLoS Genet.">
        <title>The genomes of the fungal plant pathogens Cladosporium fulvum and Dothistroma septosporum reveal adaptation to different hosts and lifestyles but also signatures of common ancestry.</title>
        <authorList>
            <person name="de Wit P.J.G.M."/>
            <person name="van der Burgt A."/>
            <person name="Oekmen B."/>
            <person name="Stergiopoulos I."/>
            <person name="Abd-Elsalam K.A."/>
            <person name="Aerts A.L."/>
            <person name="Bahkali A.H."/>
            <person name="Beenen H.G."/>
            <person name="Chettri P."/>
            <person name="Cox M.P."/>
            <person name="Datema E."/>
            <person name="de Vries R.P."/>
            <person name="Dhillon B."/>
            <person name="Ganley A.R."/>
            <person name="Griffiths S.A."/>
            <person name="Guo Y."/>
            <person name="Hamelin R.C."/>
            <person name="Henrissat B."/>
            <person name="Kabir M.S."/>
            <person name="Jashni M.K."/>
            <person name="Kema G."/>
            <person name="Klaubauf S."/>
            <person name="Lapidus A."/>
            <person name="Levasseur A."/>
            <person name="Lindquist E."/>
            <person name="Mehrabi R."/>
            <person name="Ohm R.A."/>
            <person name="Owen T.J."/>
            <person name="Salamov A."/>
            <person name="Schwelm A."/>
            <person name="Schijlen E."/>
            <person name="Sun H."/>
            <person name="van den Burg H.A."/>
            <person name="van Ham R.C.H.J."/>
            <person name="Zhang S."/>
            <person name="Goodwin S.B."/>
            <person name="Grigoriev I.V."/>
            <person name="Collemare J."/>
            <person name="Bradshaw R.E."/>
        </authorList>
    </citation>
    <scope>NUCLEOTIDE SEQUENCE [LARGE SCALE GENOMIC DNA]</scope>
    <source>
        <strain evidence="2">NZE10 / CBS 128990</strain>
    </source>
</reference>
<evidence type="ECO:0000313" key="2">
    <source>
        <dbReference type="Proteomes" id="UP000016933"/>
    </source>
</evidence>
<dbReference type="HOGENOM" id="CLU_2867618_0_0_1"/>
<dbReference type="Proteomes" id="UP000016933">
    <property type="component" value="Unassembled WGS sequence"/>
</dbReference>
<sequence length="64" mass="7054">MLKAHGVRARTWTRLRVVRMKSSGYAVPLPITQFLTYECLAILIRGAAAVPEELVITGIETVSV</sequence>